<reference evidence="1 2" key="2">
    <citation type="journal article" date="2022" name="Mol. Ecol. Resour.">
        <title>The genomes of chicory, endive, great burdock and yacon provide insights into Asteraceae paleo-polyploidization history and plant inulin production.</title>
        <authorList>
            <person name="Fan W."/>
            <person name="Wang S."/>
            <person name="Wang H."/>
            <person name="Wang A."/>
            <person name="Jiang F."/>
            <person name="Liu H."/>
            <person name="Zhao H."/>
            <person name="Xu D."/>
            <person name="Zhang Y."/>
        </authorList>
    </citation>
    <scope>NUCLEOTIDE SEQUENCE [LARGE SCALE GENOMIC DNA]</scope>
    <source>
        <strain evidence="2">cv. Yunnan</strain>
        <tissue evidence="1">Leaves</tissue>
    </source>
</reference>
<reference evidence="2" key="1">
    <citation type="journal article" date="2022" name="Mol. Ecol. Resour.">
        <title>The genomes of chicory, endive, great burdock and yacon provide insights into Asteraceae palaeo-polyploidization history and plant inulin production.</title>
        <authorList>
            <person name="Fan W."/>
            <person name="Wang S."/>
            <person name="Wang H."/>
            <person name="Wang A."/>
            <person name="Jiang F."/>
            <person name="Liu H."/>
            <person name="Zhao H."/>
            <person name="Xu D."/>
            <person name="Zhang Y."/>
        </authorList>
    </citation>
    <scope>NUCLEOTIDE SEQUENCE [LARGE SCALE GENOMIC DNA]</scope>
    <source>
        <strain evidence="2">cv. Yunnan</strain>
    </source>
</reference>
<evidence type="ECO:0000313" key="1">
    <source>
        <dbReference type="EMBL" id="KAI3818988.1"/>
    </source>
</evidence>
<dbReference type="EMBL" id="CM042021">
    <property type="protein sequence ID" value="KAI3818988.1"/>
    <property type="molecule type" value="Genomic_DNA"/>
</dbReference>
<sequence>MLMNCFVFAVATCSKQYQNTLSLNASSFLHPQSHPIPYNLLPLTDPNTLANVNSYVASVVEGVNANVNDEGVNVNECVNVDEGVNVNAYECVNVDEGVNVDKGMNVDETGNQDVNKVLESKQDVDDVHEVENEVK</sequence>
<accession>A0ACB9JH54</accession>
<proteinExistence type="predicted"/>
<comment type="caution">
    <text evidence="1">The sequence shown here is derived from an EMBL/GenBank/DDBJ whole genome shotgun (WGS) entry which is preliminary data.</text>
</comment>
<name>A0ACB9JH54_9ASTR</name>
<evidence type="ECO:0000313" key="2">
    <source>
        <dbReference type="Proteomes" id="UP001056120"/>
    </source>
</evidence>
<protein>
    <submittedName>
        <fullName evidence="1">Uncharacterized protein</fullName>
    </submittedName>
</protein>
<keyword evidence="2" id="KW-1185">Reference proteome</keyword>
<dbReference type="Proteomes" id="UP001056120">
    <property type="component" value="Linkage Group LG04"/>
</dbReference>
<organism evidence="1 2">
    <name type="scientific">Smallanthus sonchifolius</name>
    <dbReference type="NCBI Taxonomy" id="185202"/>
    <lineage>
        <taxon>Eukaryota</taxon>
        <taxon>Viridiplantae</taxon>
        <taxon>Streptophyta</taxon>
        <taxon>Embryophyta</taxon>
        <taxon>Tracheophyta</taxon>
        <taxon>Spermatophyta</taxon>
        <taxon>Magnoliopsida</taxon>
        <taxon>eudicotyledons</taxon>
        <taxon>Gunneridae</taxon>
        <taxon>Pentapetalae</taxon>
        <taxon>asterids</taxon>
        <taxon>campanulids</taxon>
        <taxon>Asterales</taxon>
        <taxon>Asteraceae</taxon>
        <taxon>Asteroideae</taxon>
        <taxon>Heliantheae alliance</taxon>
        <taxon>Millerieae</taxon>
        <taxon>Smallanthus</taxon>
    </lineage>
</organism>
<gene>
    <name evidence="1" type="ORF">L1987_12810</name>
</gene>